<protein>
    <submittedName>
        <fullName evidence="2">Uncharacterized protein</fullName>
    </submittedName>
</protein>
<name>A0A1I3FDK8_9ACTN</name>
<organism evidence="2 3">
    <name type="scientific">Streptosporangium canum</name>
    <dbReference type="NCBI Taxonomy" id="324952"/>
    <lineage>
        <taxon>Bacteria</taxon>
        <taxon>Bacillati</taxon>
        <taxon>Actinomycetota</taxon>
        <taxon>Actinomycetes</taxon>
        <taxon>Streptosporangiales</taxon>
        <taxon>Streptosporangiaceae</taxon>
        <taxon>Streptosporangium</taxon>
    </lineage>
</organism>
<dbReference type="Proteomes" id="UP000199111">
    <property type="component" value="Unassembled WGS sequence"/>
</dbReference>
<sequence>MGSSDGRILILVVIATVVFFVGRRFQRTLDTWAGWGKAIQAAAEAAGKIPGAKSAAWAAVRGMIGVGLLALILVAVVANAIRQ</sequence>
<keyword evidence="1" id="KW-0812">Transmembrane</keyword>
<dbReference type="RefSeq" id="WP_093885079.1">
    <property type="nucleotide sequence ID" value="NZ_FOQY01000001.1"/>
</dbReference>
<gene>
    <name evidence="2" type="ORF">SAMN05216275_101106</name>
</gene>
<reference evidence="3" key="1">
    <citation type="submission" date="2016-10" db="EMBL/GenBank/DDBJ databases">
        <authorList>
            <person name="Varghese N."/>
            <person name="Submissions S."/>
        </authorList>
    </citation>
    <scope>NUCLEOTIDE SEQUENCE [LARGE SCALE GENOMIC DNA]</scope>
    <source>
        <strain evidence="3">CGMCC 4.2126</strain>
    </source>
</reference>
<feature type="transmembrane region" description="Helical" evidence="1">
    <location>
        <begin position="6"/>
        <end position="22"/>
    </location>
</feature>
<keyword evidence="1" id="KW-1133">Transmembrane helix</keyword>
<dbReference type="EMBL" id="FOQY01000001">
    <property type="protein sequence ID" value="SFI09277.1"/>
    <property type="molecule type" value="Genomic_DNA"/>
</dbReference>
<proteinExistence type="predicted"/>
<evidence type="ECO:0000313" key="2">
    <source>
        <dbReference type="EMBL" id="SFI09277.1"/>
    </source>
</evidence>
<keyword evidence="3" id="KW-1185">Reference proteome</keyword>
<accession>A0A1I3FDK8</accession>
<keyword evidence="1" id="KW-0472">Membrane</keyword>
<feature type="transmembrane region" description="Helical" evidence="1">
    <location>
        <begin position="58"/>
        <end position="81"/>
    </location>
</feature>
<dbReference type="AlphaFoldDB" id="A0A1I3FDK8"/>
<dbReference type="GeneID" id="96296002"/>
<evidence type="ECO:0000313" key="3">
    <source>
        <dbReference type="Proteomes" id="UP000199111"/>
    </source>
</evidence>
<evidence type="ECO:0000256" key="1">
    <source>
        <dbReference type="SAM" id="Phobius"/>
    </source>
</evidence>